<keyword evidence="5 6" id="KW-0472">Membrane</keyword>
<keyword evidence="4 6" id="KW-1133">Transmembrane helix</keyword>
<feature type="transmembrane region" description="Helical" evidence="6">
    <location>
        <begin position="205"/>
        <end position="224"/>
    </location>
</feature>
<evidence type="ECO:0000256" key="2">
    <source>
        <dbReference type="ARBA" id="ARBA00007362"/>
    </source>
</evidence>
<evidence type="ECO:0000256" key="3">
    <source>
        <dbReference type="ARBA" id="ARBA00022692"/>
    </source>
</evidence>
<dbReference type="Pfam" id="PF00892">
    <property type="entry name" value="EamA"/>
    <property type="match status" value="2"/>
</dbReference>
<evidence type="ECO:0000313" key="8">
    <source>
        <dbReference type="EMBL" id="PWQ93722.1"/>
    </source>
</evidence>
<dbReference type="PANTHER" id="PTHR32322:SF2">
    <property type="entry name" value="EAMA DOMAIN-CONTAINING PROTEIN"/>
    <property type="match status" value="1"/>
</dbReference>
<feature type="transmembrane region" description="Helical" evidence="6">
    <location>
        <begin position="123"/>
        <end position="140"/>
    </location>
</feature>
<accession>A0A317CCB5</accession>
<feature type="domain" description="EamA" evidence="7">
    <location>
        <begin position="11"/>
        <end position="140"/>
    </location>
</feature>
<comment type="subcellular location">
    <subcellularLocation>
        <location evidence="1">Membrane</location>
        <topology evidence="1">Multi-pass membrane protein</topology>
    </subcellularLocation>
</comment>
<feature type="transmembrane region" description="Helical" evidence="6">
    <location>
        <begin position="146"/>
        <end position="166"/>
    </location>
</feature>
<sequence length="286" mass="30895">MQQSPNKFLLIAMIMLAMICIPLGDTAGKLMMQAGAEPHFVVWSRLLIGALLLLPISRINTRELPQILHWRLLLRAGIFLLPLSCILIALKTEDIANVFGAFFLGPIVAYFVAAVVLKEKITLLRSALLLIGFGGVLLVVKPGFGMTTGLMFAVAAGIFYGLYMVANRWVASYYRPRLILISTLLIGSVVMAPFGITSIPELTPSMLGLIVLSAAASASGNLMIIEASRRLPASIVAPFIYTQLLAATAFGYFVFGTLPDMISLIGLLVIIASGYLAFFVASKERK</sequence>
<feature type="transmembrane region" description="Helical" evidence="6">
    <location>
        <begin position="178"/>
        <end position="199"/>
    </location>
</feature>
<dbReference type="AlphaFoldDB" id="A0A317CCB5"/>
<evidence type="ECO:0000259" key="7">
    <source>
        <dbReference type="Pfam" id="PF00892"/>
    </source>
</evidence>
<feature type="transmembrane region" description="Helical" evidence="6">
    <location>
        <begin position="40"/>
        <end position="60"/>
    </location>
</feature>
<feature type="transmembrane region" description="Helical" evidence="6">
    <location>
        <begin position="261"/>
        <end position="281"/>
    </location>
</feature>
<evidence type="ECO:0000256" key="6">
    <source>
        <dbReference type="SAM" id="Phobius"/>
    </source>
</evidence>
<protein>
    <recommendedName>
        <fullName evidence="7">EamA domain-containing protein</fullName>
    </recommendedName>
</protein>
<comment type="caution">
    <text evidence="8">The sequence shown here is derived from an EMBL/GenBank/DDBJ whole genome shotgun (WGS) entry which is preliminary data.</text>
</comment>
<gene>
    <name evidence="8" type="ORF">DKT75_19120</name>
</gene>
<feature type="domain" description="EamA" evidence="7">
    <location>
        <begin position="148"/>
        <end position="277"/>
    </location>
</feature>
<evidence type="ECO:0000313" key="9">
    <source>
        <dbReference type="Proteomes" id="UP000245506"/>
    </source>
</evidence>
<evidence type="ECO:0000256" key="4">
    <source>
        <dbReference type="ARBA" id="ARBA00022989"/>
    </source>
</evidence>
<feature type="transmembrane region" description="Helical" evidence="6">
    <location>
        <begin position="72"/>
        <end position="90"/>
    </location>
</feature>
<dbReference type="OrthoDB" id="6115788at2"/>
<dbReference type="RefSeq" id="WP_109825816.1">
    <property type="nucleotide sequence ID" value="NZ_QGKL01000042.1"/>
</dbReference>
<dbReference type="InterPro" id="IPR050638">
    <property type="entry name" value="AA-Vitamin_Transporters"/>
</dbReference>
<evidence type="ECO:0000256" key="1">
    <source>
        <dbReference type="ARBA" id="ARBA00004141"/>
    </source>
</evidence>
<dbReference type="GO" id="GO:0016020">
    <property type="term" value="C:membrane"/>
    <property type="evidence" value="ECO:0007669"/>
    <property type="project" value="UniProtKB-SubCell"/>
</dbReference>
<feature type="transmembrane region" description="Helical" evidence="6">
    <location>
        <begin position="236"/>
        <end position="255"/>
    </location>
</feature>
<evidence type="ECO:0000256" key="5">
    <source>
        <dbReference type="ARBA" id="ARBA00023136"/>
    </source>
</evidence>
<dbReference type="Proteomes" id="UP000245506">
    <property type="component" value="Unassembled WGS sequence"/>
</dbReference>
<keyword evidence="9" id="KW-1185">Reference proteome</keyword>
<name>A0A317CCB5_9GAMM</name>
<dbReference type="EMBL" id="QGKL01000042">
    <property type="protein sequence ID" value="PWQ93722.1"/>
    <property type="molecule type" value="Genomic_DNA"/>
</dbReference>
<dbReference type="PANTHER" id="PTHR32322">
    <property type="entry name" value="INNER MEMBRANE TRANSPORTER"/>
    <property type="match status" value="1"/>
</dbReference>
<keyword evidence="3 6" id="KW-0812">Transmembrane</keyword>
<dbReference type="InterPro" id="IPR000620">
    <property type="entry name" value="EamA_dom"/>
</dbReference>
<feature type="transmembrane region" description="Helical" evidence="6">
    <location>
        <begin position="96"/>
        <end position="116"/>
    </location>
</feature>
<comment type="similarity">
    <text evidence="2">Belongs to the EamA transporter family.</text>
</comment>
<reference evidence="8 9" key="1">
    <citation type="submission" date="2018-05" db="EMBL/GenBank/DDBJ databases">
        <title>Leucothrix arctica sp. nov., isolated from Arctic seawater.</title>
        <authorList>
            <person name="Choi A."/>
            <person name="Baek K."/>
        </authorList>
    </citation>
    <scope>NUCLEOTIDE SEQUENCE [LARGE SCALE GENOMIC DNA]</scope>
    <source>
        <strain evidence="8 9">IMCC9719</strain>
    </source>
</reference>
<dbReference type="SUPFAM" id="SSF103481">
    <property type="entry name" value="Multidrug resistance efflux transporter EmrE"/>
    <property type="match status" value="2"/>
</dbReference>
<proteinExistence type="inferred from homology"/>
<organism evidence="8 9">
    <name type="scientific">Leucothrix arctica</name>
    <dbReference type="NCBI Taxonomy" id="1481894"/>
    <lineage>
        <taxon>Bacteria</taxon>
        <taxon>Pseudomonadati</taxon>
        <taxon>Pseudomonadota</taxon>
        <taxon>Gammaproteobacteria</taxon>
        <taxon>Thiotrichales</taxon>
        <taxon>Thiotrichaceae</taxon>
        <taxon>Leucothrix</taxon>
    </lineage>
</organism>
<dbReference type="InterPro" id="IPR037185">
    <property type="entry name" value="EmrE-like"/>
</dbReference>